<evidence type="ECO:0000313" key="6">
    <source>
        <dbReference type="EMBL" id="VDP91236.1"/>
    </source>
</evidence>
<comment type="subcellular location">
    <subcellularLocation>
        <location evidence="1">Nucleus</location>
        <location evidence="1">Nucleolus</location>
    </subcellularLocation>
</comment>
<dbReference type="GO" id="GO:0005730">
    <property type="term" value="C:nucleolus"/>
    <property type="evidence" value="ECO:0007669"/>
    <property type="project" value="UniProtKB-SubCell"/>
</dbReference>
<reference evidence="6 7" key="2">
    <citation type="submission" date="2018-11" db="EMBL/GenBank/DDBJ databases">
        <authorList>
            <consortium name="Pathogen Informatics"/>
        </authorList>
    </citation>
    <scope>NUCLEOTIDE SEQUENCE [LARGE SCALE GENOMIC DNA]</scope>
    <source>
        <strain evidence="6 7">Egypt</strain>
    </source>
</reference>
<sequence length="173" mass="20155">MGKKKGYSYSRNLKKRRQKEKARIKIKNPIIDSAWKHGQSMKANFTRLGIAYDPNEVLKISSRAFFKGELTKIPRIHKQTTVVEALEEAAKRSKKKPMYFSDDDGLFCVYNIETHGDNYVEMAKDSKNAYQLTPKQLKRLIEKFKKTPFYTQYTEQKRSGTFDLTALYNTPIA</sequence>
<feature type="region of interest" description="Disordered" evidence="5">
    <location>
        <begin position="1"/>
        <end position="21"/>
    </location>
</feature>
<keyword evidence="4" id="KW-0539">Nucleus</keyword>
<evidence type="ECO:0000256" key="2">
    <source>
        <dbReference type="ARBA" id="ARBA00008479"/>
    </source>
</evidence>
<dbReference type="AlphaFoldDB" id="A0A183B429"/>
<evidence type="ECO:0000313" key="7">
    <source>
        <dbReference type="Proteomes" id="UP000272942"/>
    </source>
</evidence>
<dbReference type="Pfam" id="PF09420">
    <property type="entry name" value="Nop16"/>
    <property type="match status" value="2"/>
</dbReference>
<dbReference type="WBParaSite" id="ECPE_0001400401-mRNA-1">
    <property type="protein sequence ID" value="ECPE_0001400401-mRNA-1"/>
    <property type="gene ID" value="ECPE_0001400401"/>
</dbReference>
<organism evidence="8">
    <name type="scientific">Echinostoma caproni</name>
    <dbReference type="NCBI Taxonomy" id="27848"/>
    <lineage>
        <taxon>Eukaryota</taxon>
        <taxon>Metazoa</taxon>
        <taxon>Spiralia</taxon>
        <taxon>Lophotrochozoa</taxon>
        <taxon>Platyhelminthes</taxon>
        <taxon>Trematoda</taxon>
        <taxon>Digenea</taxon>
        <taxon>Plagiorchiida</taxon>
        <taxon>Echinostomata</taxon>
        <taxon>Echinostomatoidea</taxon>
        <taxon>Echinostomatidae</taxon>
        <taxon>Echinostoma</taxon>
    </lineage>
</organism>
<accession>A0A183B429</accession>
<dbReference type="OrthoDB" id="285729at2759"/>
<comment type="similarity">
    <text evidence="2">Belongs to the NOP16 family.</text>
</comment>
<evidence type="ECO:0000256" key="3">
    <source>
        <dbReference type="ARBA" id="ARBA00015522"/>
    </source>
</evidence>
<dbReference type="InterPro" id="IPR019002">
    <property type="entry name" value="Ribosome_biogenesis_Nop16"/>
</dbReference>
<evidence type="ECO:0000256" key="4">
    <source>
        <dbReference type="ARBA" id="ARBA00023242"/>
    </source>
</evidence>
<evidence type="ECO:0000313" key="8">
    <source>
        <dbReference type="WBParaSite" id="ECPE_0001400401-mRNA-1"/>
    </source>
</evidence>
<gene>
    <name evidence="6" type="ORF">ECPE_LOCUS13964</name>
</gene>
<dbReference type="PANTHER" id="PTHR13243:SF1">
    <property type="entry name" value="NUCLEOLAR PROTEIN 16"/>
    <property type="match status" value="1"/>
</dbReference>
<dbReference type="GO" id="GO:0042273">
    <property type="term" value="P:ribosomal large subunit biogenesis"/>
    <property type="evidence" value="ECO:0007669"/>
    <property type="project" value="TreeGrafter"/>
</dbReference>
<evidence type="ECO:0000256" key="1">
    <source>
        <dbReference type="ARBA" id="ARBA00004604"/>
    </source>
</evidence>
<dbReference type="EMBL" id="UZAN01056389">
    <property type="protein sequence ID" value="VDP91236.1"/>
    <property type="molecule type" value="Genomic_DNA"/>
</dbReference>
<evidence type="ECO:0000256" key="5">
    <source>
        <dbReference type="SAM" id="MobiDB-lite"/>
    </source>
</evidence>
<protein>
    <recommendedName>
        <fullName evidence="3">Nucleolar protein 16</fullName>
    </recommendedName>
</protein>
<proteinExistence type="inferred from homology"/>
<dbReference type="PANTHER" id="PTHR13243">
    <property type="entry name" value="HSPC111 PROTEIN-RELATED"/>
    <property type="match status" value="1"/>
</dbReference>
<keyword evidence="7" id="KW-1185">Reference proteome</keyword>
<reference evidence="8" key="1">
    <citation type="submission" date="2016-06" db="UniProtKB">
        <authorList>
            <consortium name="WormBaseParasite"/>
        </authorList>
    </citation>
    <scope>IDENTIFICATION</scope>
</reference>
<name>A0A183B429_9TREM</name>
<dbReference type="Proteomes" id="UP000272942">
    <property type="component" value="Unassembled WGS sequence"/>
</dbReference>